<dbReference type="InterPro" id="IPR019591">
    <property type="entry name" value="Mrp/NBP35_ATP-bd"/>
</dbReference>
<proteinExistence type="inferred from homology"/>
<dbReference type="GO" id="GO:0140663">
    <property type="term" value="F:ATP-dependent FeS chaperone activity"/>
    <property type="evidence" value="ECO:0007669"/>
    <property type="project" value="InterPro"/>
</dbReference>
<keyword evidence="7 9" id="KW-0411">Iron-sulfur</keyword>
<dbReference type="GO" id="GO:0046872">
    <property type="term" value="F:metal ion binding"/>
    <property type="evidence" value="ECO:0007669"/>
    <property type="project" value="UniProtKB-KW"/>
</dbReference>
<dbReference type="EMBL" id="JAAGOH010000016">
    <property type="protein sequence ID" value="NDY92236.1"/>
    <property type="molecule type" value="Genomic_DNA"/>
</dbReference>
<comment type="similarity">
    <text evidence="2">In the C-terminal section; belongs to the Mrp/NBP35 ATP-binding proteins family.</text>
</comment>
<dbReference type="InterPro" id="IPR044304">
    <property type="entry name" value="NUBPL-like"/>
</dbReference>
<dbReference type="RefSeq" id="WP_163458090.1">
    <property type="nucleotide sequence ID" value="NZ_JAAGOH010000016.1"/>
</dbReference>
<dbReference type="GO" id="GO:0016887">
    <property type="term" value="F:ATP hydrolysis activity"/>
    <property type="evidence" value="ECO:0007669"/>
    <property type="project" value="UniProtKB-UniRule"/>
</dbReference>
<dbReference type="NCBIfam" id="NF008669">
    <property type="entry name" value="PRK11670.1"/>
    <property type="match status" value="1"/>
</dbReference>
<reference evidence="11 12" key="1">
    <citation type="submission" date="2020-02" db="EMBL/GenBank/DDBJ databases">
        <title>Ideonella bacterium strain TBM-1.</title>
        <authorList>
            <person name="Chen W.-M."/>
        </authorList>
    </citation>
    <scope>NUCLEOTIDE SEQUENCE [LARGE SCALE GENOMIC DNA]</scope>
    <source>
        <strain evidence="11 12">TBM-1</strain>
    </source>
</reference>
<dbReference type="Pfam" id="PF01883">
    <property type="entry name" value="FeS_assembly_P"/>
    <property type="match status" value="1"/>
</dbReference>
<evidence type="ECO:0000256" key="8">
    <source>
        <dbReference type="ARBA" id="ARBA00024036"/>
    </source>
</evidence>
<evidence type="ECO:0000256" key="1">
    <source>
        <dbReference type="ARBA" id="ARBA00007352"/>
    </source>
</evidence>
<comment type="caution">
    <text evidence="11">The sequence shown here is derived from an EMBL/GenBank/DDBJ whole genome shotgun (WGS) entry which is preliminary data.</text>
</comment>
<dbReference type="HAMAP" id="MF_02040">
    <property type="entry name" value="Mrp_NBP35"/>
    <property type="match status" value="1"/>
</dbReference>
<evidence type="ECO:0000313" key="12">
    <source>
        <dbReference type="Proteomes" id="UP000484255"/>
    </source>
</evidence>
<protein>
    <recommendedName>
        <fullName evidence="9">Iron-sulfur cluster carrier protein</fullName>
    </recommendedName>
</protein>
<keyword evidence="5 9" id="KW-0067">ATP-binding</keyword>
<dbReference type="GO" id="GO:0005829">
    <property type="term" value="C:cytosol"/>
    <property type="evidence" value="ECO:0007669"/>
    <property type="project" value="TreeGrafter"/>
</dbReference>
<evidence type="ECO:0000256" key="9">
    <source>
        <dbReference type="HAMAP-Rule" id="MF_02040"/>
    </source>
</evidence>
<dbReference type="PANTHER" id="PTHR42961">
    <property type="entry name" value="IRON-SULFUR PROTEIN NUBPL"/>
    <property type="match status" value="1"/>
</dbReference>
<keyword evidence="12" id="KW-1185">Reference proteome</keyword>
<dbReference type="PROSITE" id="PS01215">
    <property type="entry name" value="MRP"/>
    <property type="match status" value="1"/>
</dbReference>
<dbReference type="FunFam" id="3.40.50.300:FF:000418">
    <property type="entry name" value="Iron-sulfur cluster carrier protein"/>
    <property type="match status" value="1"/>
</dbReference>
<dbReference type="AlphaFoldDB" id="A0A7C9PHR3"/>
<dbReference type="PANTHER" id="PTHR42961:SF2">
    <property type="entry name" value="IRON-SULFUR PROTEIN NUBPL"/>
    <property type="match status" value="1"/>
</dbReference>
<comment type="similarity">
    <text evidence="1">In the N-terminal section; belongs to the MIP18 family.</text>
</comment>
<evidence type="ECO:0000256" key="6">
    <source>
        <dbReference type="ARBA" id="ARBA00023004"/>
    </source>
</evidence>
<evidence type="ECO:0000256" key="2">
    <source>
        <dbReference type="ARBA" id="ARBA00008205"/>
    </source>
</evidence>
<accession>A0A7C9PHR3</accession>
<dbReference type="InterPro" id="IPR033756">
    <property type="entry name" value="YlxH/NBP35"/>
</dbReference>
<dbReference type="GO" id="GO:0016226">
    <property type="term" value="P:iron-sulfur cluster assembly"/>
    <property type="evidence" value="ECO:0007669"/>
    <property type="project" value="InterPro"/>
</dbReference>
<comment type="subunit">
    <text evidence="9">Homodimer.</text>
</comment>
<evidence type="ECO:0000256" key="5">
    <source>
        <dbReference type="ARBA" id="ARBA00022840"/>
    </source>
</evidence>
<dbReference type="InterPro" id="IPR002744">
    <property type="entry name" value="MIP18-like"/>
</dbReference>
<keyword evidence="4 9" id="KW-0547">Nucleotide-binding</keyword>
<feature type="binding site" evidence="9">
    <location>
        <begin position="106"/>
        <end position="113"/>
    </location>
    <ligand>
        <name>ATP</name>
        <dbReference type="ChEBI" id="CHEBI:30616"/>
    </ligand>
</feature>
<keyword evidence="9" id="KW-0378">Hydrolase</keyword>
<dbReference type="SUPFAM" id="SSF117916">
    <property type="entry name" value="Fe-S cluster assembly (FSCA) domain-like"/>
    <property type="match status" value="1"/>
</dbReference>
<evidence type="ECO:0000256" key="7">
    <source>
        <dbReference type="ARBA" id="ARBA00023014"/>
    </source>
</evidence>
<dbReference type="InterPro" id="IPR000808">
    <property type="entry name" value="Mrp-like_CS"/>
</dbReference>
<feature type="domain" description="MIP18 family-like" evidence="10">
    <location>
        <begin position="6"/>
        <end position="75"/>
    </location>
</feature>
<dbReference type="InterPro" id="IPR034904">
    <property type="entry name" value="FSCA_dom_sf"/>
</dbReference>
<dbReference type="GO" id="GO:0005524">
    <property type="term" value="F:ATP binding"/>
    <property type="evidence" value="ECO:0007669"/>
    <property type="project" value="UniProtKB-UniRule"/>
</dbReference>
<evidence type="ECO:0000259" key="10">
    <source>
        <dbReference type="Pfam" id="PF01883"/>
    </source>
</evidence>
<keyword evidence="6 9" id="KW-0408">Iron</keyword>
<evidence type="ECO:0000313" key="11">
    <source>
        <dbReference type="EMBL" id="NDY92236.1"/>
    </source>
</evidence>
<dbReference type="InterPro" id="IPR027417">
    <property type="entry name" value="P-loop_NTPase"/>
</dbReference>
<dbReference type="SUPFAM" id="SSF52540">
    <property type="entry name" value="P-loop containing nucleoside triphosphate hydrolases"/>
    <property type="match status" value="1"/>
</dbReference>
<keyword evidence="3 9" id="KW-0479">Metal-binding</keyword>
<name>A0A7C9PHR3_9BURK</name>
<gene>
    <name evidence="11" type="primary">apbC</name>
    <name evidence="11" type="ORF">G3A44_13685</name>
</gene>
<dbReference type="Gene3D" id="3.30.300.130">
    <property type="entry name" value="Fe-S cluster assembly (FSCA)"/>
    <property type="match status" value="1"/>
</dbReference>
<dbReference type="Pfam" id="PF10609">
    <property type="entry name" value="ParA"/>
    <property type="match status" value="1"/>
</dbReference>
<dbReference type="GO" id="GO:0051539">
    <property type="term" value="F:4 iron, 4 sulfur cluster binding"/>
    <property type="evidence" value="ECO:0007669"/>
    <property type="project" value="TreeGrafter"/>
</dbReference>
<organism evidence="11 12">
    <name type="scientific">Ideonella livida</name>
    <dbReference type="NCBI Taxonomy" id="2707176"/>
    <lineage>
        <taxon>Bacteria</taxon>
        <taxon>Pseudomonadati</taxon>
        <taxon>Pseudomonadota</taxon>
        <taxon>Betaproteobacteria</taxon>
        <taxon>Burkholderiales</taxon>
        <taxon>Sphaerotilaceae</taxon>
        <taxon>Ideonella</taxon>
    </lineage>
</organism>
<dbReference type="CDD" id="cd02037">
    <property type="entry name" value="Mrp_NBP35"/>
    <property type="match status" value="1"/>
</dbReference>
<comment type="function">
    <text evidence="9">Binds and transfers iron-sulfur (Fe-S) clusters to target apoproteins. Can hydrolyze ATP.</text>
</comment>
<sequence>MALTESALLAALQTVIDPNTGKDFVSTRQLRNLKIDGDDVAFDVELGYPAKSQLDPLRKALIAAARTVPGVGNVSANLSVKITAHQVQRGVQLLAGVKNIIAVASGKGGVGKSTTTVNLALALAAEGAKVGILDADIYGPSQPMMMGIDGRPESLDGKSMEPLSNYGVEVNSIGFLVDQDEAMIWRGPMATQALEQLLRQTNWHDLDYLIVDMPPGTGDIQLTLSQRVPITGAVIVTTPQDIALLDAKKGLKMFEKVGVPILGLVENMAVYCCPQCGHTEHIFGADGGKRMAEQYGMDFLGALPLNLSIRQQADAGRPTVVAEPDSEIAALYKAVARQVAVKVAQRAKDFSSKFPTITVSKNT</sequence>
<evidence type="ECO:0000256" key="3">
    <source>
        <dbReference type="ARBA" id="ARBA00022723"/>
    </source>
</evidence>
<dbReference type="Gene3D" id="3.40.50.300">
    <property type="entry name" value="P-loop containing nucleotide triphosphate hydrolases"/>
    <property type="match status" value="1"/>
</dbReference>
<dbReference type="Proteomes" id="UP000484255">
    <property type="component" value="Unassembled WGS sequence"/>
</dbReference>
<evidence type="ECO:0000256" key="4">
    <source>
        <dbReference type="ARBA" id="ARBA00022741"/>
    </source>
</evidence>
<comment type="similarity">
    <text evidence="8 9">Belongs to the Mrp/NBP35 ATP-binding proteins family.</text>
</comment>